<keyword evidence="1" id="KW-0479">Metal-binding</keyword>
<evidence type="ECO:0000313" key="10">
    <source>
        <dbReference type="Proteomes" id="UP001497623"/>
    </source>
</evidence>
<dbReference type="SUPFAM" id="SSF57845">
    <property type="entry name" value="B-box zinc-binding domain"/>
    <property type="match status" value="1"/>
</dbReference>
<dbReference type="Pfam" id="PF00643">
    <property type="entry name" value="zf-B_box"/>
    <property type="match status" value="1"/>
</dbReference>
<dbReference type="Proteomes" id="UP001497623">
    <property type="component" value="Unassembled WGS sequence"/>
</dbReference>
<protein>
    <submittedName>
        <fullName evidence="9">Uncharacterized protein</fullName>
    </submittedName>
</protein>
<evidence type="ECO:0000256" key="1">
    <source>
        <dbReference type="ARBA" id="ARBA00022723"/>
    </source>
</evidence>
<dbReference type="Pfam" id="PF13445">
    <property type="entry name" value="zf-RING_UBOX"/>
    <property type="match status" value="1"/>
</dbReference>
<feature type="domain" description="B box-type" evidence="8">
    <location>
        <begin position="132"/>
        <end position="174"/>
    </location>
</feature>
<name>A0AAV2SDP6_MEGNR</name>
<dbReference type="InterPro" id="IPR017907">
    <property type="entry name" value="Znf_RING_CS"/>
</dbReference>
<dbReference type="EMBL" id="CAXKWB010059319">
    <property type="protein sequence ID" value="CAL4181828.1"/>
    <property type="molecule type" value="Genomic_DNA"/>
</dbReference>
<feature type="non-terminal residue" evidence="9">
    <location>
        <position position="1"/>
    </location>
</feature>
<dbReference type="SUPFAM" id="SSF57850">
    <property type="entry name" value="RING/U-box"/>
    <property type="match status" value="1"/>
</dbReference>
<dbReference type="InterPro" id="IPR027370">
    <property type="entry name" value="Znf-RING_euk"/>
</dbReference>
<dbReference type="SMART" id="SM00336">
    <property type="entry name" value="BBOX"/>
    <property type="match status" value="1"/>
</dbReference>
<reference evidence="9 10" key="1">
    <citation type="submission" date="2024-05" db="EMBL/GenBank/DDBJ databases">
        <authorList>
            <person name="Wallberg A."/>
        </authorList>
    </citation>
    <scope>NUCLEOTIDE SEQUENCE [LARGE SCALE GENOMIC DNA]</scope>
</reference>
<dbReference type="PROSITE" id="PS50119">
    <property type="entry name" value="ZF_BBOX"/>
    <property type="match status" value="1"/>
</dbReference>
<accession>A0AAV2SDP6</accession>
<evidence type="ECO:0000256" key="2">
    <source>
        <dbReference type="ARBA" id="ARBA00022771"/>
    </source>
</evidence>
<sequence length="509" mass="56370">FVHSMEGEQILVPPLRRDEGSCSDELTLSSASSTPVSPSPDSSMDGDTVDGIPTETQDDITCPICCENFNGENDVLPVLLPACGHTFCRRCLCSLKTLECPTCRTKHPGGVHPKDLPTNYIALNLSKALNKMQTELCETHQENLLFWCNDCQRAVCGVCIFEEHMKDGHKIVKAKDLIEEKKDSIKTLGNELLEGSMNRKTAIITEFQISILGLLTKLQDCTAVENSVKTAHEVLQRVETCTDNQSSVLNLTQLESLQNTLNDLKIEVKRLEPSESTGNSKLISDKCINGEDLELPEICCIDNKKKLFGRLSWEDEKLHLYAIVEKKMKADVIIKISLLQPQINVKNPEVFLDVTANGKNLGRIYIRLWSHLRRAQNFLELCLGTSGISYKQAKFNTFTRVNTPGETMDGGDYISADNPSVFESKSHLKNLEWGGDYAKPRQRGMILGAGAGKPEHDARFAICTKDDPGQVFQCPFGEVVAGLSVVDKAIQLKSENTKISDAGLVVVIR</sequence>
<comment type="caution">
    <text evidence="9">The sequence shown here is derived from an EMBL/GenBank/DDBJ whole genome shotgun (WGS) entry which is preliminary data.</text>
</comment>
<keyword evidence="3" id="KW-0862">Zinc</keyword>
<evidence type="ECO:0000259" key="8">
    <source>
        <dbReference type="PROSITE" id="PS50119"/>
    </source>
</evidence>
<keyword evidence="2 4" id="KW-0863">Zinc-finger</keyword>
<dbReference type="Gene3D" id="3.30.160.60">
    <property type="entry name" value="Classic Zinc Finger"/>
    <property type="match status" value="1"/>
</dbReference>
<dbReference type="PROSITE" id="PS50089">
    <property type="entry name" value="ZF_RING_2"/>
    <property type="match status" value="1"/>
</dbReference>
<dbReference type="InterPro" id="IPR050143">
    <property type="entry name" value="TRIM/RBCC"/>
</dbReference>
<proteinExistence type="predicted"/>
<feature type="compositionally biased region" description="Low complexity" evidence="5">
    <location>
        <begin position="29"/>
        <end position="43"/>
    </location>
</feature>
<dbReference type="InterPro" id="IPR013083">
    <property type="entry name" value="Znf_RING/FYVE/PHD"/>
</dbReference>
<evidence type="ECO:0000259" key="7">
    <source>
        <dbReference type="PROSITE" id="PS50089"/>
    </source>
</evidence>
<dbReference type="InterPro" id="IPR002130">
    <property type="entry name" value="Cyclophilin-type_PPIase_dom"/>
</dbReference>
<dbReference type="SMART" id="SM00184">
    <property type="entry name" value="RING"/>
    <property type="match status" value="1"/>
</dbReference>
<dbReference type="GO" id="GO:0003755">
    <property type="term" value="F:peptidyl-prolyl cis-trans isomerase activity"/>
    <property type="evidence" value="ECO:0007669"/>
    <property type="project" value="InterPro"/>
</dbReference>
<gene>
    <name evidence="9" type="ORF">MNOR_LOCUS35463</name>
</gene>
<dbReference type="Gene3D" id="2.40.100.10">
    <property type="entry name" value="Cyclophilin-like"/>
    <property type="match status" value="1"/>
</dbReference>
<dbReference type="PANTHER" id="PTHR24103">
    <property type="entry name" value="E3 UBIQUITIN-PROTEIN LIGASE TRIM"/>
    <property type="match status" value="1"/>
</dbReference>
<dbReference type="Pfam" id="PF00160">
    <property type="entry name" value="Pro_isomerase"/>
    <property type="match status" value="1"/>
</dbReference>
<dbReference type="SUPFAM" id="SSF50891">
    <property type="entry name" value="Cyclophilin-like"/>
    <property type="match status" value="1"/>
</dbReference>
<feature type="region of interest" description="Disordered" evidence="5">
    <location>
        <begin position="1"/>
        <end position="52"/>
    </location>
</feature>
<dbReference type="InterPro" id="IPR000315">
    <property type="entry name" value="Znf_B-box"/>
</dbReference>
<dbReference type="PROSITE" id="PS50072">
    <property type="entry name" value="CSA_PPIASE_2"/>
    <property type="match status" value="1"/>
</dbReference>
<dbReference type="GO" id="GO:0008270">
    <property type="term" value="F:zinc ion binding"/>
    <property type="evidence" value="ECO:0007669"/>
    <property type="project" value="UniProtKB-KW"/>
</dbReference>
<dbReference type="InterPro" id="IPR013087">
    <property type="entry name" value="Znf_C2H2_type"/>
</dbReference>
<evidence type="ECO:0000259" key="6">
    <source>
        <dbReference type="PROSITE" id="PS50072"/>
    </source>
</evidence>
<evidence type="ECO:0000256" key="3">
    <source>
        <dbReference type="ARBA" id="ARBA00022833"/>
    </source>
</evidence>
<evidence type="ECO:0000313" key="9">
    <source>
        <dbReference type="EMBL" id="CAL4181828.1"/>
    </source>
</evidence>
<evidence type="ECO:0000256" key="4">
    <source>
        <dbReference type="PROSITE-ProRule" id="PRU00024"/>
    </source>
</evidence>
<keyword evidence="10" id="KW-1185">Reference proteome</keyword>
<feature type="domain" description="PPIase cyclophilin-type" evidence="6">
    <location>
        <begin position="351"/>
        <end position="509"/>
    </location>
</feature>
<dbReference type="Gene3D" id="3.30.40.10">
    <property type="entry name" value="Zinc/RING finger domain, C3HC4 (zinc finger)"/>
    <property type="match status" value="1"/>
</dbReference>
<evidence type="ECO:0000256" key="5">
    <source>
        <dbReference type="SAM" id="MobiDB-lite"/>
    </source>
</evidence>
<dbReference type="InterPro" id="IPR001841">
    <property type="entry name" value="Znf_RING"/>
</dbReference>
<dbReference type="PROSITE" id="PS00518">
    <property type="entry name" value="ZF_RING_1"/>
    <property type="match status" value="1"/>
</dbReference>
<feature type="domain" description="RING-type" evidence="7">
    <location>
        <begin position="62"/>
        <end position="104"/>
    </location>
</feature>
<dbReference type="PROSITE" id="PS00028">
    <property type="entry name" value="ZINC_FINGER_C2H2_1"/>
    <property type="match status" value="1"/>
</dbReference>
<organism evidence="9 10">
    <name type="scientific">Meganyctiphanes norvegica</name>
    <name type="common">Northern krill</name>
    <name type="synonym">Thysanopoda norvegica</name>
    <dbReference type="NCBI Taxonomy" id="48144"/>
    <lineage>
        <taxon>Eukaryota</taxon>
        <taxon>Metazoa</taxon>
        <taxon>Ecdysozoa</taxon>
        <taxon>Arthropoda</taxon>
        <taxon>Crustacea</taxon>
        <taxon>Multicrustacea</taxon>
        <taxon>Malacostraca</taxon>
        <taxon>Eumalacostraca</taxon>
        <taxon>Eucarida</taxon>
        <taxon>Euphausiacea</taxon>
        <taxon>Euphausiidae</taxon>
        <taxon>Meganyctiphanes</taxon>
    </lineage>
</organism>
<dbReference type="AlphaFoldDB" id="A0AAV2SDP6"/>
<dbReference type="InterPro" id="IPR029000">
    <property type="entry name" value="Cyclophilin-like_dom_sf"/>
</dbReference>